<sequence length="117" mass="12883">MNQADDQTAFLAEKIRPALRGLAHREAEEREKALRELRSVCICPTCPTYNVCAGQAKEKFFCAQGGSMQCIQNEIACLCPDCPVHAELGLDHIFFCVRGSETVQGYGTEGREATSIK</sequence>
<reference evidence="1" key="1">
    <citation type="submission" date="2019-05" db="EMBL/GenBank/DDBJ databases">
        <title>Methanoculleus sp. FWC-SCC1, a methanogenic archaeon isolated from deep marine cold seep.</title>
        <authorList>
            <person name="Chen Y.-W."/>
            <person name="Chen S.-C."/>
            <person name="Teng N.-H."/>
            <person name="Lai M.-C."/>
        </authorList>
    </citation>
    <scope>NUCLEOTIDE SEQUENCE</scope>
    <source>
        <strain evidence="1">FWC-SCC1</strain>
    </source>
</reference>
<dbReference type="EMBL" id="VCYH01000008">
    <property type="protein sequence ID" value="MDN7025549.1"/>
    <property type="molecule type" value="Genomic_DNA"/>
</dbReference>
<dbReference type="Proteomes" id="UP001168338">
    <property type="component" value="Unassembled WGS sequence"/>
</dbReference>
<keyword evidence="2" id="KW-1185">Reference proteome</keyword>
<proteinExistence type="predicted"/>
<accession>A0ABT8MC73</accession>
<name>A0ABT8MC73_9EURY</name>
<dbReference type="InterPro" id="IPR020075">
    <property type="entry name" value="Uncharacterised_AF2234"/>
</dbReference>
<evidence type="ECO:0000313" key="1">
    <source>
        <dbReference type="EMBL" id="MDN7025549.1"/>
    </source>
</evidence>
<gene>
    <name evidence="1" type="ORF">FGU65_11720</name>
</gene>
<dbReference type="Pfam" id="PF10967">
    <property type="entry name" value="DUF2769"/>
    <property type="match status" value="1"/>
</dbReference>
<comment type="caution">
    <text evidence="1">The sequence shown here is derived from an EMBL/GenBank/DDBJ whole genome shotgun (WGS) entry which is preliminary data.</text>
</comment>
<evidence type="ECO:0000313" key="2">
    <source>
        <dbReference type="Proteomes" id="UP001168338"/>
    </source>
</evidence>
<dbReference type="RefSeq" id="WP_301664712.1">
    <property type="nucleotide sequence ID" value="NZ_VCYH01000008.1"/>
</dbReference>
<organism evidence="1 2">
    <name type="scientific">Methanoculleus frigidifontis</name>
    <dbReference type="NCBI Taxonomy" id="2584085"/>
    <lineage>
        <taxon>Archaea</taxon>
        <taxon>Methanobacteriati</taxon>
        <taxon>Methanobacteriota</taxon>
        <taxon>Stenosarchaea group</taxon>
        <taxon>Methanomicrobia</taxon>
        <taxon>Methanomicrobiales</taxon>
        <taxon>Methanomicrobiaceae</taxon>
        <taxon>Methanoculleus</taxon>
    </lineage>
</organism>
<protein>
    <submittedName>
        <fullName evidence="1">DUF2769 domain-containing protein</fullName>
    </submittedName>
</protein>